<feature type="region of interest" description="Disordered" evidence="1">
    <location>
        <begin position="314"/>
        <end position="353"/>
    </location>
</feature>
<reference evidence="3 4" key="1">
    <citation type="journal article" date="2015" name="Plant Cell">
        <title>Oil accumulation by the oleaginous diatom Fistulifera solaris as revealed by the genome and transcriptome.</title>
        <authorList>
            <person name="Tanaka T."/>
            <person name="Maeda Y."/>
            <person name="Veluchamy A."/>
            <person name="Tanaka M."/>
            <person name="Abida H."/>
            <person name="Marechal E."/>
            <person name="Bowler C."/>
            <person name="Muto M."/>
            <person name="Sunaga Y."/>
            <person name="Tanaka M."/>
            <person name="Yoshino T."/>
            <person name="Taniguchi T."/>
            <person name="Fukuda Y."/>
            <person name="Nemoto M."/>
            <person name="Matsumoto M."/>
            <person name="Wong P.S."/>
            <person name="Aburatani S."/>
            <person name="Fujibuchi W."/>
        </authorList>
    </citation>
    <scope>NUCLEOTIDE SEQUENCE [LARGE SCALE GENOMIC DNA]</scope>
    <source>
        <strain evidence="3 4">JPCC DA0580</strain>
    </source>
</reference>
<name>A0A1Z5JAY5_FISSO</name>
<feature type="compositionally biased region" description="Low complexity" evidence="1">
    <location>
        <begin position="52"/>
        <end position="84"/>
    </location>
</feature>
<evidence type="ECO:0000313" key="3">
    <source>
        <dbReference type="EMBL" id="GAX11154.1"/>
    </source>
</evidence>
<dbReference type="AlphaFoldDB" id="A0A1Z5JAY5"/>
<gene>
    <name evidence="3" type="ORF">FisN_9Hh247</name>
</gene>
<evidence type="ECO:0000256" key="1">
    <source>
        <dbReference type="SAM" id="MobiDB-lite"/>
    </source>
</evidence>
<feature type="compositionally biased region" description="Basic residues" evidence="1">
    <location>
        <begin position="42"/>
        <end position="51"/>
    </location>
</feature>
<dbReference type="InParanoid" id="A0A1Z5JAY5"/>
<evidence type="ECO:0000256" key="2">
    <source>
        <dbReference type="SAM" id="SignalP"/>
    </source>
</evidence>
<comment type="caution">
    <text evidence="3">The sequence shown here is derived from an EMBL/GenBank/DDBJ whole genome shotgun (WGS) entry which is preliminary data.</text>
</comment>
<accession>A0A1Z5JAY5</accession>
<evidence type="ECO:0000313" key="4">
    <source>
        <dbReference type="Proteomes" id="UP000198406"/>
    </source>
</evidence>
<feature type="chain" id="PRO_5012125267" evidence="2">
    <location>
        <begin position="16"/>
        <end position="390"/>
    </location>
</feature>
<protein>
    <submittedName>
        <fullName evidence="3">Uncharacterized protein</fullName>
    </submittedName>
</protein>
<dbReference type="EMBL" id="BDSP01000036">
    <property type="protein sequence ID" value="GAX11154.1"/>
    <property type="molecule type" value="Genomic_DNA"/>
</dbReference>
<keyword evidence="2" id="KW-0732">Signal</keyword>
<organism evidence="3 4">
    <name type="scientific">Fistulifera solaris</name>
    <name type="common">Oleaginous diatom</name>
    <dbReference type="NCBI Taxonomy" id="1519565"/>
    <lineage>
        <taxon>Eukaryota</taxon>
        <taxon>Sar</taxon>
        <taxon>Stramenopiles</taxon>
        <taxon>Ochrophyta</taxon>
        <taxon>Bacillariophyta</taxon>
        <taxon>Bacillariophyceae</taxon>
        <taxon>Bacillariophycidae</taxon>
        <taxon>Naviculales</taxon>
        <taxon>Naviculaceae</taxon>
        <taxon>Fistulifera</taxon>
    </lineage>
</organism>
<feature type="region of interest" description="Disordered" evidence="1">
    <location>
        <begin position="31"/>
        <end position="95"/>
    </location>
</feature>
<proteinExistence type="predicted"/>
<dbReference type="Proteomes" id="UP000198406">
    <property type="component" value="Unassembled WGS sequence"/>
</dbReference>
<sequence>MKAAIVLLSILTAQAFVPHRPRVRGRTSIVALESTSKGSSSNKKKKSKSKTSTKSSKTTAKATVEPPTSVTTPPSKPTTTASSKWRGTTDDAPQYFAPRHVDERLLGNLTGGRPGAIIETEEQLAIKARIEQEIVNGQRRYEGLQNYGTLEQDEKAQFDTNDPDAIDADTLGTWTIQDLRSRFDYEWDPFSGEMDPNIAAMNQENVQYLEETEKNEDGVEIGYDPIFGPSNPVDTRAILGSRDSFMIDARTKDDSMVPQQNPKAIPKFNTMKMSCNSASPWKSWKPTSIPFFPAWRYPVTWRVGTVTRNKCTLNPKNTPTIDSRSRNTKPILMPSIRTGPASRPSNWPVRKMPNGCRKKYPWRGINSSGLRTKSIKHWWEPCGKESVIRK</sequence>
<keyword evidence="4" id="KW-1185">Reference proteome</keyword>
<feature type="signal peptide" evidence="2">
    <location>
        <begin position="1"/>
        <end position="15"/>
    </location>
</feature>